<protein>
    <submittedName>
        <fullName evidence="2">Uncharacterized protein</fullName>
    </submittedName>
</protein>
<keyword evidence="3" id="KW-1185">Reference proteome</keyword>
<reference evidence="2 3" key="1">
    <citation type="journal article" date="2011" name="Cell">
        <title>The monarch butterfly genome yields insights into long-distance migration.</title>
        <authorList>
            <person name="Zhan S."/>
            <person name="Merlin C."/>
            <person name="Boore J.L."/>
            <person name="Reppert S.M."/>
        </authorList>
    </citation>
    <scope>NUCLEOTIDE SEQUENCE [LARGE SCALE GENOMIC DNA]</scope>
    <source>
        <strain evidence="2">F-2</strain>
    </source>
</reference>
<proteinExistence type="predicted"/>
<dbReference type="AlphaFoldDB" id="A0A212EL38"/>
<evidence type="ECO:0000256" key="1">
    <source>
        <dbReference type="SAM" id="MobiDB-lite"/>
    </source>
</evidence>
<dbReference type="EMBL" id="AGBW02014138">
    <property type="protein sequence ID" value="OWR42204.1"/>
    <property type="molecule type" value="Genomic_DNA"/>
</dbReference>
<dbReference type="InParanoid" id="A0A212EL38"/>
<feature type="compositionally biased region" description="Basic and acidic residues" evidence="1">
    <location>
        <begin position="56"/>
        <end position="77"/>
    </location>
</feature>
<dbReference type="Proteomes" id="UP000007151">
    <property type="component" value="Unassembled WGS sequence"/>
</dbReference>
<sequence>MITNLPSVGCKLHFRKPFVHQMRENYAMRVTMESDRPPPTVGGMVAGGSKHFISAKAERVRNTGRNNDSEQRDRRGG</sequence>
<accession>A0A212EL38</accession>
<name>A0A212EL38_DANPL</name>
<evidence type="ECO:0000313" key="2">
    <source>
        <dbReference type="EMBL" id="OWR42204.1"/>
    </source>
</evidence>
<evidence type="ECO:0000313" key="3">
    <source>
        <dbReference type="Proteomes" id="UP000007151"/>
    </source>
</evidence>
<dbReference type="KEGG" id="dpl:KGM_204266"/>
<feature type="region of interest" description="Disordered" evidence="1">
    <location>
        <begin position="32"/>
        <end position="77"/>
    </location>
</feature>
<gene>
    <name evidence="2" type="ORF">KGM_204266</name>
</gene>
<comment type="caution">
    <text evidence="2">The sequence shown here is derived from an EMBL/GenBank/DDBJ whole genome shotgun (WGS) entry which is preliminary data.</text>
</comment>
<organism evidence="2 3">
    <name type="scientific">Danaus plexippus plexippus</name>
    <dbReference type="NCBI Taxonomy" id="278856"/>
    <lineage>
        <taxon>Eukaryota</taxon>
        <taxon>Metazoa</taxon>
        <taxon>Ecdysozoa</taxon>
        <taxon>Arthropoda</taxon>
        <taxon>Hexapoda</taxon>
        <taxon>Insecta</taxon>
        <taxon>Pterygota</taxon>
        <taxon>Neoptera</taxon>
        <taxon>Endopterygota</taxon>
        <taxon>Lepidoptera</taxon>
        <taxon>Glossata</taxon>
        <taxon>Ditrysia</taxon>
        <taxon>Papilionoidea</taxon>
        <taxon>Nymphalidae</taxon>
        <taxon>Danainae</taxon>
        <taxon>Danaini</taxon>
        <taxon>Danaina</taxon>
        <taxon>Danaus</taxon>
        <taxon>Danaus</taxon>
    </lineage>
</organism>